<dbReference type="Gene3D" id="3.30.70.980">
    <property type="match status" value="2"/>
</dbReference>
<proteinExistence type="inferred from homology"/>
<evidence type="ECO:0000256" key="1">
    <source>
        <dbReference type="ARBA" id="ARBA00008724"/>
    </source>
</evidence>
<dbReference type="Pfam" id="PF01709">
    <property type="entry name" value="Transcrip_reg"/>
    <property type="match status" value="1"/>
</dbReference>
<reference evidence="9 10" key="1">
    <citation type="journal article" date="2016" name="Nat. Commun.">
        <title>Thousands of microbial genomes shed light on interconnected biogeochemical processes in an aquifer system.</title>
        <authorList>
            <person name="Anantharaman K."/>
            <person name="Brown C.T."/>
            <person name="Hug L.A."/>
            <person name="Sharon I."/>
            <person name="Castelle C.J."/>
            <person name="Probst A.J."/>
            <person name="Thomas B.C."/>
            <person name="Singh A."/>
            <person name="Wilkins M.J."/>
            <person name="Karaoz U."/>
            <person name="Brodie E.L."/>
            <person name="Williams K.H."/>
            <person name="Hubbard S.S."/>
            <person name="Banfield J.F."/>
        </authorList>
    </citation>
    <scope>NUCLEOTIDE SEQUENCE [LARGE SCALE GENOMIC DNA]</scope>
</reference>
<accession>A0A1F8B8X0</accession>
<keyword evidence="5 6" id="KW-0804">Transcription</keyword>
<keyword evidence="3 6" id="KW-0805">Transcription regulation</keyword>
<dbReference type="Proteomes" id="UP000176404">
    <property type="component" value="Unassembled WGS sequence"/>
</dbReference>
<comment type="similarity">
    <text evidence="1 6">Belongs to the TACO1 family.</text>
</comment>
<comment type="subcellular location">
    <subcellularLocation>
        <location evidence="6">Cytoplasm</location>
    </subcellularLocation>
</comment>
<dbReference type="STRING" id="1802517.A2892_00340"/>
<dbReference type="NCBIfam" id="NF001030">
    <property type="entry name" value="PRK00110.1"/>
    <property type="match status" value="1"/>
</dbReference>
<evidence type="ECO:0000313" key="9">
    <source>
        <dbReference type="EMBL" id="OGM60467.1"/>
    </source>
</evidence>
<protein>
    <recommendedName>
        <fullName evidence="6">Probable transcriptional regulatory protein A2892_00340</fullName>
    </recommendedName>
</protein>
<feature type="domain" description="TACO1/YebC-like N-terminal" evidence="8">
    <location>
        <begin position="5"/>
        <end position="77"/>
    </location>
</feature>
<dbReference type="HAMAP" id="MF_00693">
    <property type="entry name" value="Transcrip_reg_TACO1"/>
    <property type="match status" value="1"/>
</dbReference>
<dbReference type="NCBIfam" id="TIGR01033">
    <property type="entry name" value="YebC/PmpR family DNA-binding transcriptional regulator"/>
    <property type="match status" value="1"/>
</dbReference>
<dbReference type="InterPro" id="IPR048300">
    <property type="entry name" value="TACO1_YebC-like_2nd/3rd_dom"/>
</dbReference>
<name>A0A1F8B8X0_9BACT</name>
<evidence type="ECO:0000256" key="2">
    <source>
        <dbReference type="ARBA" id="ARBA00022490"/>
    </source>
</evidence>
<evidence type="ECO:0000313" key="10">
    <source>
        <dbReference type="Proteomes" id="UP000176404"/>
    </source>
</evidence>
<sequence>MSGHSKWSTIKRQKGVRDIERGKVFSKLARAISIAVRAGKSSDPSANPKLRVAIEHARALNMPKDNIQRAISRGSGERKEFEEISYEGFGPSGVAVIVEAATDNRNRTGQEIKNIFERVGGNLVGPAAVSFNFEPRGLIVVKKEKDSEEQMLKLIDAQVEDIDETGDALEIYVSPGNLADSCNTLKNLGFSIISSELVKKPKNLQTIEDRKTAEKLLNFLDSLENHEDVQKVYANFDIPQEVLSGI</sequence>
<dbReference type="Pfam" id="PF20772">
    <property type="entry name" value="TACO1_YebC_N"/>
    <property type="match status" value="1"/>
</dbReference>
<evidence type="ECO:0000256" key="5">
    <source>
        <dbReference type="ARBA" id="ARBA00023163"/>
    </source>
</evidence>
<dbReference type="PANTHER" id="PTHR12532:SF6">
    <property type="entry name" value="TRANSCRIPTIONAL REGULATORY PROTEIN YEBC-RELATED"/>
    <property type="match status" value="1"/>
</dbReference>
<dbReference type="GO" id="GO:0003677">
    <property type="term" value="F:DNA binding"/>
    <property type="evidence" value="ECO:0007669"/>
    <property type="project" value="UniProtKB-UniRule"/>
</dbReference>
<dbReference type="GO" id="GO:0006355">
    <property type="term" value="P:regulation of DNA-templated transcription"/>
    <property type="evidence" value="ECO:0007669"/>
    <property type="project" value="UniProtKB-UniRule"/>
</dbReference>
<dbReference type="InterPro" id="IPR049083">
    <property type="entry name" value="TACO1_YebC_N"/>
</dbReference>
<dbReference type="InterPro" id="IPR002876">
    <property type="entry name" value="Transcrip_reg_TACO1-like"/>
</dbReference>
<dbReference type="FunFam" id="1.10.10.200:FF:000002">
    <property type="entry name" value="Probable transcriptional regulatory protein CLM62_37755"/>
    <property type="match status" value="1"/>
</dbReference>
<evidence type="ECO:0000256" key="6">
    <source>
        <dbReference type="HAMAP-Rule" id="MF_00693"/>
    </source>
</evidence>
<evidence type="ECO:0000259" key="7">
    <source>
        <dbReference type="Pfam" id="PF01709"/>
    </source>
</evidence>
<keyword evidence="2 6" id="KW-0963">Cytoplasm</keyword>
<organism evidence="9 10">
    <name type="scientific">Candidatus Woesebacteria bacterium RIFCSPLOWO2_01_FULL_39_10b</name>
    <dbReference type="NCBI Taxonomy" id="1802517"/>
    <lineage>
        <taxon>Bacteria</taxon>
        <taxon>Candidatus Woeseibacteriota</taxon>
    </lineage>
</organism>
<dbReference type="EMBL" id="MGHD01000004">
    <property type="protein sequence ID" value="OGM60467.1"/>
    <property type="molecule type" value="Genomic_DNA"/>
</dbReference>
<dbReference type="SUPFAM" id="SSF75625">
    <property type="entry name" value="YebC-like"/>
    <property type="match status" value="1"/>
</dbReference>
<dbReference type="InterPro" id="IPR026564">
    <property type="entry name" value="Transcrip_reg_TACO1-like_dom3"/>
</dbReference>
<evidence type="ECO:0000256" key="3">
    <source>
        <dbReference type="ARBA" id="ARBA00023015"/>
    </source>
</evidence>
<gene>
    <name evidence="9" type="ORF">A2892_00340</name>
</gene>
<evidence type="ECO:0000259" key="8">
    <source>
        <dbReference type="Pfam" id="PF20772"/>
    </source>
</evidence>
<dbReference type="NCBIfam" id="NF009044">
    <property type="entry name" value="PRK12378.1"/>
    <property type="match status" value="1"/>
</dbReference>
<feature type="domain" description="TACO1/YebC-like second and third" evidence="7">
    <location>
        <begin position="81"/>
        <end position="236"/>
    </location>
</feature>
<comment type="caution">
    <text evidence="9">The sequence shown here is derived from an EMBL/GenBank/DDBJ whole genome shotgun (WGS) entry which is preliminary data.</text>
</comment>
<dbReference type="Gene3D" id="1.10.10.200">
    <property type="match status" value="1"/>
</dbReference>
<evidence type="ECO:0000256" key="4">
    <source>
        <dbReference type="ARBA" id="ARBA00023125"/>
    </source>
</evidence>
<dbReference type="AlphaFoldDB" id="A0A1F8B8X0"/>
<dbReference type="InterPro" id="IPR029072">
    <property type="entry name" value="YebC-like"/>
</dbReference>
<dbReference type="PANTHER" id="PTHR12532">
    <property type="entry name" value="TRANSLATIONAL ACTIVATOR OF CYTOCHROME C OXIDASE 1"/>
    <property type="match status" value="1"/>
</dbReference>
<keyword evidence="4 6" id="KW-0238">DNA-binding</keyword>
<dbReference type="GO" id="GO:0005829">
    <property type="term" value="C:cytosol"/>
    <property type="evidence" value="ECO:0007669"/>
    <property type="project" value="TreeGrafter"/>
</dbReference>
<dbReference type="InterPro" id="IPR017856">
    <property type="entry name" value="Integrase-like_N"/>
</dbReference>